<feature type="domain" description="Major facilitator superfamily (MFS) profile" evidence="8">
    <location>
        <begin position="13"/>
        <end position="458"/>
    </location>
</feature>
<dbReference type="Proteomes" id="UP000295217">
    <property type="component" value="Unassembled WGS sequence"/>
</dbReference>
<dbReference type="PANTHER" id="PTHR42718:SF42">
    <property type="entry name" value="EXPORT PROTEIN"/>
    <property type="match status" value="1"/>
</dbReference>
<feature type="transmembrane region" description="Helical" evidence="7">
    <location>
        <begin position="434"/>
        <end position="453"/>
    </location>
</feature>
<keyword evidence="10" id="KW-1185">Reference proteome</keyword>
<evidence type="ECO:0000256" key="4">
    <source>
        <dbReference type="ARBA" id="ARBA00022692"/>
    </source>
</evidence>
<keyword evidence="3" id="KW-1003">Cell membrane</keyword>
<comment type="caution">
    <text evidence="9">The sequence shown here is derived from an EMBL/GenBank/DDBJ whole genome shotgun (WGS) entry which is preliminary data.</text>
</comment>
<feature type="transmembrane region" description="Helical" evidence="7">
    <location>
        <begin position="111"/>
        <end position="129"/>
    </location>
</feature>
<feature type="transmembrane region" description="Helical" evidence="7">
    <location>
        <begin position="199"/>
        <end position="217"/>
    </location>
</feature>
<dbReference type="InterPro" id="IPR036259">
    <property type="entry name" value="MFS_trans_sf"/>
</dbReference>
<reference evidence="9 10" key="1">
    <citation type="submission" date="2019-02" db="EMBL/GenBank/DDBJ databases">
        <title>Draft genome sequences of novel Actinobacteria.</title>
        <authorList>
            <person name="Sahin N."/>
            <person name="Ay H."/>
            <person name="Saygin H."/>
        </authorList>
    </citation>
    <scope>NUCLEOTIDE SEQUENCE [LARGE SCALE GENOMIC DNA]</scope>
    <source>
        <strain evidence="9 10">8K307</strain>
    </source>
</reference>
<feature type="transmembrane region" description="Helical" evidence="7">
    <location>
        <begin position="223"/>
        <end position="246"/>
    </location>
</feature>
<comment type="subcellular location">
    <subcellularLocation>
        <location evidence="1">Cell membrane</location>
        <topology evidence="1">Multi-pass membrane protein</topology>
    </subcellularLocation>
</comment>
<dbReference type="EMBL" id="SMLB01000002">
    <property type="protein sequence ID" value="TDD72703.1"/>
    <property type="molecule type" value="Genomic_DNA"/>
</dbReference>
<dbReference type="InterPro" id="IPR020846">
    <property type="entry name" value="MFS_dom"/>
</dbReference>
<keyword evidence="4 7" id="KW-0812">Transmembrane</keyword>
<feature type="transmembrane region" description="Helical" evidence="7">
    <location>
        <begin position="136"/>
        <end position="155"/>
    </location>
</feature>
<evidence type="ECO:0000313" key="9">
    <source>
        <dbReference type="EMBL" id="TDD72703.1"/>
    </source>
</evidence>
<dbReference type="CDD" id="cd17321">
    <property type="entry name" value="MFS_MMR_MDR_like"/>
    <property type="match status" value="1"/>
</dbReference>
<accession>A0A4R5AJ86</accession>
<feature type="transmembrane region" description="Helical" evidence="7">
    <location>
        <begin position="331"/>
        <end position="353"/>
    </location>
</feature>
<dbReference type="SUPFAM" id="SSF103473">
    <property type="entry name" value="MFS general substrate transporter"/>
    <property type="match status" value="1"/>
</dbReference>
<keyword evidence="6 7" id="KW-0472">Membrane</keyword>
<protein>
    <submittedName>
        <fullName evidence="9">DHA2 family efflux MFS transporter permease subunit</fullName>
    </submittedName>
</protein>
<evidence type="ECO:0000256" key="6">
    <source>
        <dbReference type="ARBA" id="ARBA00023136"/>
    </source>
</evidence>
<dbReference type="InterPro" id="IPR004638">
    <property type="entry name" value="EmrB-like"/>
</dbReference>
<feature type="transmembrane region" description="Helical" evidence="7">
    <location>
        <begin position="403"/>
        <end position="422"/>
    </location>
</feature>
<dbReference type="PROSITE" id="PS51257">
    <property type="entry name" value="PROKAR_LIPOPROTEIN"/>
    <property type="match status" value="1"/>
</dbReference>
<sequence length="477" mass="48593">MRSRTAGYPVLAVFVACSLPMFMAGLDNLVVVTSLTVIRADLGADVAHLQWISNAYIVAFAGLLLVAAGLGDRWGRRRVFTAGIAGFTAASLCCGLADTAGQLIAARAVQGAGAAMLTPLSLTILAGAVPARSRGLAIGLWSAANGAAISLGPLAGGAVAEGLDWRWVFWINVPIGVVALVLARRWLPESRVRSTGVDVVGMALVCATVVAGIWAIVNGPERGWTAPAVLVAGAVSVALAVAFVVWERRTVTPLLPPRLYRIKAFTLTNVASLSMHFGVFGSIFLLAQLLQVAHGYGPLDAGLRTMAWTVMPMIVAPLAGMLTQRIGGGRLIAAGLALQAAGLAWIAAVAAPAQPFAEILGPMVTAGIGMGLVFAPTAAVVLAAVRSEEHGLASGANTTVREFGGALGIAVLGTVFQAHGGYGDPQRFVDGVVAALWVGAPVVVAGAVVALFIPRGAGSVEPTIPPGDDARPAVHSA</sequence>
<feature type="transmembrane region" description="Helical" evidence="7">
    <location>
        <begin position="167"/>
        <end position="187"/>
    </location>
</feature>
<dbReference type="PANTHER" id="PTHR42718">
    <property type="entry name" value="MAJOR FACILITATOR SUPERFAMILY MULTIDRUG TRANSPORTER MFSC"/>
    <property type="match status" value="1"/>
</dbReference>
<dbReference type="InterPro" id="IPR011701">
    <property type="entry name" value="MFS"/>
</dbReference>
<name>A0A4R5AJ86_9ACTN</name>
<dbReference type="Gene3D" id="1.20.1250.20">
    <property type="entry name" value="MFS general substrate transporter like domains"/>
    <property type="match status" value="1"/>
</dbReference>
<dbReference type="GO" id="GO:0022857">
    <property type="term" value="F:transmembrane transporter activity"/>
    <property type="evidence" value="ECO:0007669"/>
    <property type="project" value="InterPro"/>
</dbReference>
<feature type="transmembrane region" description="Helical" evidence="7">
    <location>
        <begin position="359"/>
        <end position="382"/>
    </location>
</feature>
<feature type="transmembrane region" description="Helical" evidence="7">
    <location>
        <begin position="267"/>
        <end position="289"/>
    </location>
</feature>
<evidence type="ECO:0000256" key="2">
    <source>
        <dbReference type="ARBA" id="ARBA00022448"/>
    </source>
</evidence>
<proteinExistence type="predicted"/>
<evidence type="ECO:0000256" key="3">
    <source>
        <dbReference type="ARBA" id="ARBA00022475"/>
    </source>
</evidence>
<dbReference type="NCBIfam" id="TIGR00711">
    <property type="entry name" value="efflux_EmrB"/>
    <property type="match status" value="1"/>
</dbReference>
<keyword evidence="5 7" id="KW-1133">Transmembrane helix</keyword>
<dbReference type="GO" id="GO:0005886">
    <property type="term" value="C:plasma membrane"/>
    <property type="evidence" value="ECO:0007669"/>
    <property type="project" value="UniProtKB-SubCell"/>
</dbReference>
<dbReference type="AlphaFoldDB" id="A0A4R5AJ86"/>
<evidence type="ECO:0000256" key="5">
    <source>
        <dbReference type="ARBA" id="ARBA00022989"/>
    </source>
</evidence>
<evidence type="ECO:0000256" key="7">
    <source>
        <dbReference type="SAM" id="Phobius"/>
    </source>
</evidence>
<gene>
    <name evidence="9" type="ORF">E1262_02280</name>
</gene>
<feature type="transmembrane region" description="Helical" evidence="7">
    <location>
        <begin position="7"/>
        <end position="31"/>
    </location>
</feature>
<feature type="transmembrane region" description="Helical" evidence="7">
    <location>
        <begin position="51"/>
        <end position="70"/>
    </location>
</feature>
<dbReference type="OrthoDB" id="7375466at2"/>
<evidence type="ECO:0000259" key="8">
    <source>
        <dbReference type="PROSITE" id="PS50850"/>
    </source>
</evidence>
<organism evidence="9 10">
    <name type="scientific">Jiangella aurantiaca</name>
    <dbReference type="NCBI Taxonomy" id="2530373"/>
    <lineage>
        <taxon>Bacteria</taxon>
        <taxon>Bacillati</taxon>
        <taxon>Actinomycetota</taxon>
        <taxon>Actinomycetes</taxon>
        <taxon>Jiangellales</taxon>
        <taxon>Jiangellaceae</taxon>
        <taxon>Jiangella</taxon>
    </lineage>
</organism>
<feature type="transmembrane region" description="Helical" evidence="7">
    <location>
        <begin position="82"/>
        <end position="105"/>
    </location>
</feature>
<dbReference type="PROSITE" id="PS50850">
    <property type="entry name" value="MFS"/>
    <property type="match status" value="1"/>
</dbReference>
<feature type="transmembrane region" description="Helical" evidence="7">
    <location>
        <begin position="301"/>
        <end position="319"/>
    </location>
</feature>
<dbReference type="Gene3D" id="1.20.1720.10">
    <property type="entry name" value="Multidrug resistance protein D"/>
    <property type="match status" value="1"/>
</dbReference>
<evidence type="ECO:0000256" key="1">
    <source>
        <dbReference type="ARBA" id="ARBA00004651"/>
    </source>
</evidence>
<evidence type="ECO:0000313" key="10">
    <source>
        <dbReference type="Proteomes" id="UP000295217"/>
    </source>
</evidence>
<dbReference type="RefSeq" id="WP_132101420.1">
    <property type="nucleotide sequence ID" value="NZ_SMLB01000002.1"/>
</dbReference>
<dbReference type="Pfam" id="PF07690">
    <property type="entry name" value="MFS_1"/>
    <property type="match status" value="1"/>
</dbReference>
<keyword evidence="2" id="KW-0813">Transport</keyword>